<dbReference type="PANTHER" id="PTHR46481:SF10">
    <property type="entry name" value="ZINC FINGER BED DOMAIN-CONTAINING PROTEIN 39"/>
    <property type="match status" value="1"/>
</dbReference>
<evidence type="ECO:0000313" key="9">
    <source>
        <dbReference type="Proteomes" id="UP001160148"/>
    </source>
</evidence>
<dbReference type="SUPFAM" id="SSF53098">
    <property type="entry name" value="Ribonuclease H-like"/>
    <property type="match status" value="1"/>
</dbReference>
<keyword evidence="5" id="KW-0539">Nucleus</keyword>
<dbReference type="Pfam" id="PF05699">
    <property type="entry name" value="Dimer_Tnp_hAT"/>
    <property type="match status" value="1"/>
</dbReference>
<keyword evidence="2" id="KW-0479">Metal-binding</keyword>
<feature type="compositionally biased region" description="Acidic residues" evidence="6">
    <location>
        <begin position="255"/>
        <end position="274"/>
    </location>
</feature>
<comment type="caution">
    <text evidence="8">The sequence shown here is derived from an EMBL/GenBank/DDBJ whole genome shotgun (WGS) entry which is preliminary data.</text>
</comment>
<dbReference type="GO" id="GO:0046983">
    <property type="term" value="F:protein dimerization activity"/>
    <property type="evidence" value="ECO:0007669"/>
    <property type="project" value="InterPro"/>
</dbReference>
<proteinExistence type="predicted"/>
<dbReference type="GO" id="GO:0008270">
    <property type="term" value="F:zinc ion binding"/>
    <property type="evidence" value="ECO:0007669"/>
    <property type="project" value="UniProtKB-KW"/>
</dbReference>
<dbReference type="InterPro" id="IPR052035">
    <property type="entry name" value="ZnF_BED_domain_contain"/>
</dbReference>
<evidence type="ECO:0000256" key="3">
    <source>
        <dbReference type="ARBA" id="ARBA00022771"/>
    </source>
</evidence>
<name>A0AAV0WPD7_9HEMI</name>
<dbReference type="PANTHER" id="PTHR46481">
    <property type="entry name" value="ZINC FINGER BED DOMAIN-CONTAINING PROTEIN 4"/>
    <property type="match status" value="1"/>
</dbReference>
<evidence type="ECO:0000256" key="2">
    <source>
        <dbReference type="ARBA" id="ARBA00022723"/>
    </source>
</evidence>
<dbReference type="EMBL" id="CARXXK010000002">
    <property type="protein sequence ID" value="CAI6357693.1"/>
    <property type="molecule type" value="Genomic_DNA"/>
</dbReference>
<dbReference type="InterPro" id="IPR008906">
    <property type="entry name" value="HATC_C_dom"/>
</dbReference>
<organism evidence="8 9">
    <name type="scientific">Macrosiphum euphorbiae</name>
    <name type="common">potato aphid</name>
    <dbReference type="NCBI Taxonomy" id="13131"/>
    <lineage>
        <taxon>Eukaryota</taxon>
        <taxon>Metazoa</taxon>
        <taxon>Ecdysozoa</taxon>
        <taxon>Arthropoda</taxon>
        <taxon>Hexapoda</taxon>
        <taxon>Insecta</taxon>
        <taxon>Pterygota</taxon>
        <taxon>Neoptera</taxon>
        <taxon>Paraneoptera</taxon>
        <taxon>Hemiptera</taxon>
        <taxon>Sternorrhyncha</taxon>
        <taxon>Aphidomorpha</taxon>
        <taxon>Aphidoidea</taxon>
        <taxon>Aphididae</taxon>
        <taxon>Macrosiphini</taxon>
        <taxon>Macrosiphum</taxon>
    </lineage>
</organism>
<evidence type="ECO:0000259" key="7">
    <source>
        <dbReference type="Pfam" id="PF05699"/>
    </source>
</evidence>
<keyword evidence="3" id="KW-0863">Zinc-finger</keyword>
<evidence type="ECO:0000256" key="1">
    <source>
        <dbReference type="ARBA" id="ARBA00004123"/>
    </source>
</evidence>
<protein>
    <recommendedName>
        <fullName evidence="7">HAT C-terminal dimerisation domain-containing protein</fullName>
    </recommendedName>
</protein>
<evidence type="ECO:0000256" key="6">
    <source>
        <dbReference type="SAM" id="MobiDB-lite"/>
    </source>
</evidence>
<dbReference type="GO" id="GO:0005634">
    <property type="term" value="C:nucleus"/>
    <property type="evidence" value="ECO:0007669"/>
    <property type="project" value="UniProtKB-SubCell"/>
</dbReference>
<feature type="domain" description="HAT C-terminal dimerisation" evidence="7">
    <location>
        <begin position="578"/>
        <end position="645"/>
    </location>
</feature>
<dbReference type="Proteomes" id="UP001160148">
    <property type="component" value="Unassembled WGS sequence"/>
</dbReference>
<evidence type="ECO:0000256" key="4">
    <source>
        <dbReference type="ARBA" id="ARBA00022833"/>
    </source>
</evidence>
<gene>
    <name evidence="8" type="ORF">MEUPH1_LOCUS13291</name>
</gene>
<sequence length="647" mass="74443">MGKRNPVEELFFKFDNDSNKSKCLIEGCPSYLTGRHASNLERHLQKIHPDDFNKLLLKKQGSEQNKKQKVHHQGTLDNIVTVSKKKITIEMDKNTLINACIELVSENGRPLSILEDSGFKKILNPLLKAIEPGFSINRHNIKNEIELKYNNMIINIKKELKNRLICLKVDGVTRLDRCILGINCQYFSDGKIKILTLGLIQLLDKHTGSYLKEMLMIILERYSVTSDQIFTITCDNAKNMVKMVDLFNIVEPDTQEEVENDNDEPQELNEEENNGNELRANDCLELENLVTASILDEFPMTTCVRCAVHTFQLSVYDTLKDRSISSILSKARKAAKSLRTQTYSAWLKKEGLKQAILDIETRWNSTYNMLNRLLELRTFCSVNAKKLLNDHDWNSIHNLVNDLEPAKTATIQMQKNDLNPGDCFGIWLNAQMKLKKLNTPMSKKLLININNRKDSIFHNPVFESALYLDLRYQHLMSEESKSRAVVHLIKTWELLNRLKNRFPTSSVETEDNSVNSNTYDKRIDDDTDDEFQVYLNSLSNSQEFPESSSSTTTTSYSTATPIRIILNTFENSTKMPYSEDIIAFWKNKKNEMPELYQLSKIFMAVPTTQVSVERLFSSLKFILNDLRSNLGANVLEQIMILRSNLVI</sequence>
<accession>A0AAV0WPD7</accession>
<dbReference type="SUPFAM" id="SSF140996">
    <property type="entry name" value="Hermes dimerisation domain"/>
    <property type="match status" value="1"/>
</dbReference>
<evidence type="ECO:0000313" key="8">
    <source>
        <dbReference type="EMBL" id="CAI6357693.1"/>
    </source>
</evidence>
<dbReference type="AlphaFoldDB" id="A0AAV0WPD7"/>
<keyword evidence="9" id="KW-1185">Reference proteome</keyword>
<feature type="region of interest" description="Disordered" evidence="6">
    <location>
        <begin position="255"/>
        <end position="275"/>
    </location>
</feature>
<keyword evidence="4" id="KW-0862">Zinc</keyword>
<evidence type="ECO:0000256" key="5">
    <source>
        <dbReference type="ARBA" id="ARBA00023242"/>
    </source>
</evidence>
<dbReference type="InterPro" id="IPR012337">
    <property type="entry name" value="RNaseH-like_sf"/>
</dbReference>
<reference evidence="8 9" key="1">
    <citation type="submission" date="2023-01" db="EMBL/GenBank/DDBJ databases">
        <authorList>
            <person name="Whitehead M."/>
        </authorList>
    </citation>
    <scope>NUCLEOTIDE SEQUENCE [LARGE SCALE GENOMIC DNA]</scope>
</reference>
<comment type="subcellular location">
    <subcellularLocation>
        <location evidence="1">Nucleus</location>
    </subcellularLocation>
</comment>
<dbReference type="Gene3D" id="1.10.10.1070">
    <property type="entry name" value="Zinc finger, BED domain-containing"/>
    <property type="match status" value="1"/>
</dbReference>